<evidence type="ECO:0000256" key="1">
    <source>
        <dbReference type="ARBA" id="ARBA00023125"/>
    </source>
</evidence>
<dbReference type="InterPro" id="IPR016194">
    <property type="entry name" value="SPOC-like_C_dom_sf"/>
</dbReference>
<dbReference type="Pfam" id="PF02735">
    <property type="entry name" value="Ku"/>
    <property type="match status" value="1"/>
</dbReference>
<dbReference type="SUPFAM" id="SSF100939">
    <property type="entry name" value="SPOC domain-like"/>
    <property type="match status" value="1"/>
</dbReference>
<dbReference type="InterPro" id="IPR009187">
    <property type="entry name" value="Prok_Ku"/>
</dbReference>
<dbReference type="AlphaFoldDB" id="A0A645GCA8"/>
<evidence type="ECO:0000313" key="3">
    <source>
        <dbReference type="EMBL" id="MPN24548.1"/>
    </source>
</evidence>
<protein>
    <submittedName>
        <fullName evidence="3">Non-homologous end joining protein Ku</fullName>
    </submittedName>
</protein>
<evidence type="ECO:0000259" key="2">
    <source>
        <dbReference type="Pfam" id="PF02735"/>
    </source>
</evidence>
<reference evidence="3" key="1">
    <citation type="submission" date="2019-08" db="EMBL/GenBank/DDBJ databases">
        <authorList>
            <person name="Kucharzyk K."/>
            <person name="Murdoch R.W."/>
            <person name="Higgins S."/>
            <person name="Loffler F."/>
        </authorList>
    </citation>
    <scope>NUCLEOTIDE SEQUENCE</scope>
</reference>
<name>A0A645GCA8_9ZZZZ</name>
<comment type="caution">
    <text evidence="3">The sequence shown here is derived from an EMBL/GenBank/DDBJ whole genome shotgun (WGS) entry which is preliminary data.</text>
</comment>
<gene>
    <name evidence="3" type="primary">ku_10</name>
    <name evidence="3" type="ORF">SDC9_171947</name>
</gene>
<proteinExistence type="predicted"/>
<sequence>MASQIDPIYYDQSYYLVPDKSAAKAYTLLLAAMKEAKRTAIAKLVIRNKQHLTAIRADNRVLTLSIMHFADEIVAQDELEDLPAADTQPDKREMTIALQLIESLSTDFAPSKYHDEHYDKVLNMIEQKAEGQQVVTQPSAPPTTKVVDLMAALEASLAEIKKEKPAAKTRRKKSRAQ</sequence>
<dbReference type="PANTHER" id="PTHR41251:SF1">
    <property type="entry name" value="NON-HOMOLOGOUS END JOINING PROTEIN KU"/>
    <property type="match status" value="1"/>
</dbReference>
<keyword evidence="1" id="KW-0238">DNA-binding</keyword>
<dbReference type="GO" id="GO:0003690">
    <property type="term" value="F:double-stranded DNA binding"/>
    <property type="evidence" value="ECO:0007669"/>
    <property type="project" value="TreeGrafter"/>
</dbReference>
<accession>A0A645GCA8</accession>
<dbReference type="PANTHER" id="PTHR41251">
    <property type="entry name" value="NON-HOMOLOGOUS END JOINING PROTEIN KU"/>
    <property type="match status" value="1"/>
</dbReference>
<dbReference type="GO" id="GO:0006303">
    <property type="term" value="P:double-strand break repair via nonhomologous end joining"/>
    <property type="evidence" value="ECO:0007669"/>
    <property type="project" value="InterPro"/>
</dbReference>
<dbReference type="EMBL" id="VSSQ01073439">
    <property type="protein sequence ID" value="MPN24548.1"/>
    <property type="molecule type" value="Genomic_DNA"/>
</dbReference>
<dbReference type="Gene3D" id="2.40.290.10">
    <property type="match status" value="1"/>
</dbReference>
<dbReference type="InterPro" id="IPR006164">
    <property type="entry name" value="DNA_bd_Ku70/Ku80"/>
</dbReference>
<organism evidence="3">
    <name type="scientific">bioreactor metagenome</name>
    <dbReference type="NCBI Taxonomy" id="1076179"/>
    <lineage>
        <taxon>unclassified sequences</taxon>
        <taxon>metagenomes</taxon>
        <taxon>ecological metagenomes</taxon>
    </lineage>
</organism>
<feature type="domain" description="Ku" evidence="2">
    <location>
        <begin position="2"/>
        <end position="93"/>
    </location>
</feature>